<feature type="region of interest" description="Disordered" evidence="1">
    <location>
        <begin position="1560"/>
        <end position="1587"/>
    </location>
</feature>
<comment type="caution">
    <text evidence="3">The sequence shown here is derived from an EMBL/GenBank/DDBJ whole genome shotgun (WGS) entry which is preliminary data.</text>
</comment>
<proteinExistence type="predicted"/>
<evidence type="ECO:0000313" key="4">
    <source>
        <dbReference type="Proteomes" id="UP000886520"/>
    </source>
</evidence>
<dbReference type="Pfam" id="PF25036">
    <property type="entry name" value="VPS13_VAB"/>
    <property type="match status" value="1"/>
</dbReference>
<gene>
    <name evidence="3" type="ORF">GOP47_0020772</name>
</gene>
<feature type="compositionally biased region" description="Polar residues" evidence="1">
    <location>
        <begin position="1570"/>
        <end position="1583"/>
    </location>
</feature>
<keyword evidence="4" id="KW-1185">Reference proteome</keyword>
<dbReference type="EMBL" id="JABFUD020000020">
    <property type="protein sequence ID" value="KAI5064102.1"/>
    <property type="molecule type" value="Genomic_DNA"/>
</dbReference>
<reference evidence="3" key="1">
    <citation type="submission" date="2021-01" db="EMBL/GenBank/DDBJ databases">
        <title>Adiantum capillus-veneris genome.</title>
        <authorList>
            <person name="Fang Y."/>
            <person name="Liao Q."/>
        </authorList>
    </citation>
    <scope>NUCLEOTIDE SEQUENCE</scope>
    <source>
        <strain evidence="3">H3</strain>
        <tissue evidence="3">Leaf</tissue>
    </source>
</reference>
<dbReference type="GO" id="GO:0006623">
    <property type="term" value="P:protein targeting to vacuole"/>
    <property type="evidence" value="ECO:0007669"/>
    <property type="project" value="TreeGrafter"/>
</dbReference>
<dbReference type="GO" id="GO:0045053">
    <property type="term" value="P:protein retention in Golgi apparatus"/>
    <property type="evidence" value="ECO:0007669"/>
    <property type="project" value="TreeGrafter"/>
</dbReference>
<dbReference type="InterPro" id="IPR009543">
    <property type="entry name" value="VPS13_VAB"/>
</dbReference>
<sequence length="3321" mass="369074">MLLANRTFCRCGFILTLASNANVSNEKKDLLEPLLLHIHLSQIILELQFLELDCAFINGSLLSTSPFVLGHAHLDHAKLTISFFRSPGISLSVRGLHFICHIRPPDDSFWGEREKQIANARKKEAIAALDPLGASVHSAAASHANGGASSSTFKVFMTNLVLQALQVELHDVSAELQSNPLDCCKSLYSLSLECLTVEEGYGLAGAFVRRLTNVSNKADYSLCKICSVEKFSLWLSSLEEPSGHVKPDDLSNGLNGLKSNELSVEYYTLLWKTVTIYTGFQNSELNEIDALFAETVIQFSLAEAEAIIFTINQLQGPPKGSQKAYLSKERQRTCTGARYLWQRAFEKITGGSWRKFKSAVEAGLVRQKYSQLYASWLLQAGEGIIDDIGLLSFRKGFQGKRHVLVSVEKDLSGLEQELPVEAIVLARFLGRSKVLTDLKRRHVMTPQPLGSALCSKIVSCVSALWHALERFYRTLLRMLKSLLRFLCIFVERFFNISSVKWILQRCVKSILLLGRRLYLTKASSGPNIQQPQLPTVSEVLDKSRLLRSKNMEGRTYFNSTFTTGSVTFIGSKECFVRNLGRKLSRASGINLLEGENVPGVRFSFGNLSVVYSLQATALGFELVCGHLQGQVVTLPVGHPDTGTDSKRHILLIEDGAMFFQSGCAPHLHLPAEVKNQFNSCEKGLSSFLNFLGKEMVSVRGFSEKAHETNVRPFIICSYESTENGHVPPDRNIAMTMCRLAVGCMNCKIDMETYGLLGLLMVQLLDTVRVTRQPISEEDFQSKINCSARSDWTVVYADQFRQFVSSVVFKQEIWLSLALAGPKIEFSGIIVGSASSSNAADGGFAFKPVLLMDLGLLELTIWPAVVQQDNSHAEKRDDALKQPFYGTRKRKVWLMDPPSPYIQGDEVVQGSSQHEEIGNNGIVSLHGSVISLRRPENKELVRPLNILWKFALCRDHFISSIGVCNIVSAAVIGSCSPIQVEILFEEVELLFEAFKKILMTTPEFSSMKTTDQEAVRCGGKQELRPVDETSTGQEISVSLPPQCLYYAVSLEVNVDEVGFSLSDKRIIPGKGIRRSVAEQKLLPNECLLMHKRADLFSIRNLWLKFLWGDGCTLLFSSGFDESSLLLAKNLSECSKNSTNVSTTSNTLERKDAILEAKDDNEHESGKCQLLLQGFIFRISGPWYLSDVETLTSTISEKDKDLEQTNKKCWMRLEFQMEKFHVDDGGESNNLRNKALSRWDGGSCLTIVVTFSADCKRISVISKGGLLFLQTKALLISLQELRSILSFRMVSMDTTGGELIFTSHSNNRSKDEGLILPPRLGRSLSLPSRQPQDGEFHQERLYSAPFELGILDEQEPFAAISENHIWLPEDFRMEISGLCFVLAQHKTTSSGKEQGAVLLEVGGSSKVQTSVTGQLLNLETTRLRLSIFSEEKKSGEITGQFSRIPRFGSSFTLHTGESSGIDIKDNTFSIDDGEISTKSGRVLLEDDEKNSREGLVVKDENDYIVENLTISLNLENHTGYLSQSQGWSGSCALLGLDIGITIPEVELLLALISSISSLPQPLVKDESKESNDSSVTPSKQPSDNDFQVPDGSIVAVKDVQEHLYMAVEKANNDSYRLIGVLHYSLVGDRAFFKVKYQKNSRDTSERWFSLLSVCAKNKDGEAFRVHYRPGSGLADISSTHDGSWELWQAHLYKYSSKEGDGDIALYSDLNRNMFHLVNQKSKQGLSLASGAPMMVKQPGSPLKFKLLQSGMRIPPSAQVEMQNLSLSAHDSSRNLSGPVASIPQVEVKVGRICFSLLHESGGGKYLLPLLRGSTEDTEAVLHIQPLKIRVIGGCKFVFEYLEAHVNQWSMIIHPVDIGLFYRARIGGKRNVDRVKLPVSFFARCKRVDITLSEKSLDIILFAIGILKLAGPYSIKHSPVLATSCLVENNTGLDLCCSFESQGYKKVMKIPAWGTDTFFVRNLISRRDLWPAKTLSSVSFNLEKGGVGLSSPVHASLLEPSLTATRTRLEREDGRKKTAGPILVVEVSKQSQDGIIVTVSPMTRIHNCSGLSMELRCRRPHGDAEGASVFLKDGDIVDDSMGAFDALNLKGELKKALSSFGLGDYLLSVRPVGHVPAFCVGSENDTVEEFDWSEDIKGAKPIQISGFFEKLQYGFKKSLKGQSASHSFGTVFCAVNLKEEEKANFSKRSQGMHILVRFTCRYLPLLSGDANDKPDGSRPTVAWLEQKELVLLPTLCVHNFLDMKISISSKVGAGKHAFESHSSIERTCKVSLFADLTDLMLAINLDQLRLASKEISIKEWSRSVEQSTARADSVKELEIDLDFGDDNWCARLKIFRANDGVLQVLVYSQYAVKNSNDLALLFCMPKQSGFLRNLWNRGGKVLWPSGEAGTVLNSGSKMSLLKRSSHLLLQMAERLSETASLDLESFSGSTELSLKIYHEDGLIEETKLGVRMEVTAAGSLDPTRTISIGSRYIALNDSQEAIYVCQDGLQEDENAAFSLKAGEHISLKTQYYPGPKRSRLGYSQLVGSDAANSSICSIRFCFQQKDWDWSGPVCASALGSFSLRVHKRLDNLGVGDTVETSDDTTFKYISVDVEDKSPSLLIRFRTQSTDGVPYRIENALSQASIYFYQKGLSDLVTTLKPRQIVGYAWDNLSHPHKLVVGISGTQLHNEIKLDKLGPWKSFRAWRQRKVLCLQLPFENQPDSNLPPDITSGDLSLSLDSMKVGYEIGADGLQRVLRICEDALSSKLTKWPSHISFPSARLNFRVPAFGITLVEDLKQRDTGGIRETSDDVYRVSPIISMRMSNLFCEVLNTQKYFLFQMKVETLSVDERWEGAPFSAMMRVHSEDRFKKGETVLHMAAIISNQASNPIHVKYSSILLQTIDVNLDEETLMKLVPFYRYSLSESTSSRQLYFERFEIHPIKIVASFIPGKPLADYTSMQETFRTLLHSFIKVPPIRGATIELNGVLLTHGLMTFRQLAIKCAQHYSWYAMRAVYVVKGSKLLPPAFTSLFDDSAASSLDVFFDPSNGSVDLQGLTLGMFNFLTDGLKNRGFSGTSRYIGNLEHTMKTAGSNILFAILTEISDNVLKGAETGGIDGMVNGFRRGILNVSMEPSLLRTAVVKGGSSRRIKLDNSPGTDETYVEGYLQAMLDTLYQQHYLKVKVVDDQVLLKNLPPNSALVDEIMGSVKSFLVREGLLVGEASATAIHSWRRLQGENDKRIIPAVAALSEQLFVIFAVRALRNQARSWFSWGENSSRIKNPSWNPFIKKDADEKDQPDTDKSRGMKGILFSFILSSAMAYIDGRLCRHIPNTLARRVVSGFLLSFVE</sequence>
<evidence type="ECO:0000259" key="2">
    <source>
        <dbReference type="Pfam" id="PF25036"/>
    </source>
</evidence>
<accession>A0A9D4Z821</accession>
<protein>
    <recommendedName>
        <fullName evidence="2">Vacuolar protein sorting-associated protein 13 VPS13 adaptor binding domain-containing protein</fullName>
    </recommendedName>
</protein>
<feature type="region of interest" description="Disordered" evidence="1">
    <location>
        <begin position="3256"/>
        <end position="3276"/>
    </location>
</feature>
<dbReference type="InterPro" id="IPR026847">
    <property type="entry name" value="VPS13"/>
</dbReference>
<name>A0A9D4Z821_ADICA</name>
<dbReference type="Proteomes" id="UP000886520">
    <property type="component" value="Chromosome 20"/>
</dbReference>
<feature type="domain" description="Vacuolar protein sorting-associated protein 13 VPS13 adaptor binding" evidence="2">
    <location>
        <begin position="2183"/>
        <end position="2648"/>
    </location>
</feature>
<evidence type="ECO:0000256" key="1">
    <source>
        <dbReference type="SAM" id="MobiDB-lite"/>
    </source>
</evidence>
<dbReference type="PANTHER" id="PTHR16166:SF130">
    <property type="entry name" value="PROTEIN SORTING-ASSOCIATED PROTEIN, PUTATIVE (DUF1162)-RELATED"/>
    <property type="match status" value="1"/>
</dbReference>
<evidence type="ECO:0000313" key="3">
    <source>
        <dbReference type="EMBL" id="KAI5064102.1"/>
    </source>
</evidence>
<organism evidence="3 4">
    <name type="scientific">Adiantum capillus-veneris</name>
    <name type="common">Maidenhair fern</name>
    <dbReference type="NCBI Taxonomy" id="13818"/>
    <lineage>
        <taxon>Eukaryota</taxon>
        <taxon>Viridiplantae</taxon>
        <taxon>Streptophyta</taxon>
        <taxon>Embryophyta</taxon>
        <taxon>Tracheophyta</taxon>
        <taxon>Polypodiopsida</taxon>
        <taxon>Polypodiidae</taxon>
        <taxon>Polypodiales</taxon>
        <taxon>Pteridineae</taxon>
        <taxon>Pteridaceae</taxon>
        <taxon>Vittarioideae</taxon>
        <taxon>Adiantum</taxon>
    </lineage>
</organism>
<feature type="compositionally biased region" description="Basic and acidic residues" evidence="1">
    <location>
        <begin position="3261"/>
        <end position="3276"/>
    </location>
</feature>
<dbReference type="PANTHER" id="PTHR16166">
    <property type="entry name" value="VACUOLAR PROTEIN SORTING-ASSOCIATED PROTEIN VPS13"/>
    <property type="match status" value="1"/>
</dbReference>
<dbReference type="OrthoDB" id="428159at2759"/>